<accession>A0A0E9RN66</accession>
<reference evidence="1" key="1">
    <citation type="submission" date="2014-11" db="EMBL/GenBank/DDBJ databases">
        <authorList>
            <person name="Amaro Gonzalez C."/>
        </authorList>
    </citation>
    <scope>NUCLEOTIDE SEQUENCE</scope>
</reference>
<organism evidence="1">
    <name type="scientific">Anguilla anguilla</name>
    <name type="common">European freshwater eel</name>
    <name type="synonym">Muraena anguilla</name>
    <dbReference type="NCBI Taxonomy" id="7936"/>
    <lineage>
        <taxon>Eukaryota</taxon>
        <taxon>Metazoa</taxon>
        <taxon>Chordata</taxon>
        <taxon>Craniata</taxon>
        <taxon>Vertebrata</taxon>
        <taxon>Euteleostomi</taxon>
        <taxon>Actinopterygii</taxon>
        <taxon>Neopterygii</taxon>
        <taxon>Teleostei</taxon>
        <taxon>Anguilliformes</taxon>
        <taxon>Anguillidae</taxon>
        <taxon>Anguilla</taxon>
    </lineage>
</organism>
<reference evidence="1" key="2">
    <citation type="journal article" date="2015" name="Fish Shellfish Immunol.">
        <title>Early steps in the European eel (Anguilla anguilla)-Vibrio vulnificus interaction in the gills: Role of the RtxA13 toxin.</title>
        <authorList>
            <person name="Callol A."/>
            <person name="Pajuelo D."/>
            <person name="Ebbesson L."/>
            <person name="Teles M."/>
            <person name="MacKenzie S."/>
            <person name="Amaro C."/>
        </authorList>
    </citation>
    <scope>NUCLEOTIDE SEQUENCE</scope>
</reference>
<protein>
    <submittedName>
        <fullName evidence="1">Uncharacterized protein</fullName>
    </submittedName>
</protein>
<evidence type="ECO:0000313" key="1">
    <source>
        <dbReference type="EMBL" id="JAH29788.1"/>
    </source>
</evidence>
<dbReference type="AlphaFoldDB" id="A0A0E9RN66"/>
<proteinExistence type="predicted"/>
<dbReference type="EMBL" id="GBXM01078789">
    <property type="protein sequence ID" value="JAH29788.1"/>
    <property type="molecule type" value="Transcribed_RNA"/>
</dbReference>
<sequence>MKQNSLLTLENLNAKLRLGCTTKKKREEKKG</sequence>
<name>A0A0E9RN66_ANGAN</name>